<feature type="compositionally biased region" description="Basic and acidic residues" evidence="1">
    <location>
        <begin position="386"/>
        <end position="398"/>
    </location>
</feature>
<feature type="transmembrane region" description="Helical" evidence="2">
    <location>
        <begin position="759"/>
        <end position="781"/>
    </location>
</feature>
<dbReference type="InterPro" id="IPR058851">
    <property type="entry name" value="CALS1_helical"/>
</dbReference>
<organism evidence="5 6">
    <name type="scientific">Cucumis melo var. makuwa</name>
    <name type="common">Oriental melon</name>
    <dbReference type="NCBI Taxonomy" id="1194695"/>
    <lineage>
        <taxon>Eukaryota</taxon>
        <taxon>Viridiplantae</taxon>
        <taxon>Streptophyta</taxon>
        <taxon>Embryophyta</taxon>
        <taxon>Tracheophyta</taxon>
        <taxon>Spermatophyta</taxon>
        <taxon>Magnoliopsida</taxon>
        <taxon>eudicotyledons</taxon>
        <taxon>Gunneridae</taxon>
        <taxon>Pentapetalae</taxon>
        <taxon>rosids</taxon>
        <taxon>fabids</taxon>
        <taxon>Cucurbitales</taxon>
        <taxon>Cucurbitaceae</taxon>
        <taxon>Benincaseae</taxon>
        <taxon>Cucumis</taxon>
    </lineage>
</organism>
<gene>
    <name evidence="5" type="ORF">E6C27_scaffold288G00040</name>
</gene>
<evidence type="ECO:0000313" key="6">
    <source>
        <dbReference type="Proteomes" id="UP000321393"/>
    </source>
</evidence>
<dbReference type="InterPro" id="IPR021099">
    <property type="entry name" value="PORR_domain"/>
</dbReference>
<evidence type="ECO:0000256" key="2">
    <source>
        <dbReference type="SAM" id="Phobius"/>
    </source>
</evidence>
<dbReference type="AlphaFoldDB" id="A0A5A7UN72"/>
<dbReference type="Proteomes" id="UP000321393">
    <property type="component" value="Unassembled WGS sequence"/>
</dbReference>
<sequence>MFLFFRSYSGPLSRTQQQLHISQIHLRTYVDGTINWVRDRGLDHAVEREKNLLPVMNIKDFIKSEPSKSVPVSIITQKREILRIPMRPIDLIRKYPSIFEEFLPGGIGVQPHVKLTSKVLELDAEEQLTYQTSTCRQQAADRLLKLLMLSRVHKVPVSIIDQLKWDLGLPKDFVQSIVPEFPDYFKVVGHQNFASGSGDMRVLELVCWNNELATSVLEKMAAKVKHDTSKRMHITFPMKYSNGFEMDKKFKKWVDEWQKLPYISPYENASHLSPNSDESDKWTVAILHELLHMLVTKKTEKENILCIGEYFGLRSRFKRALLHHPGIFYISSKAGTYTVVLKEGYKRGSVVESNPLMNIRNKYLHLMNTVEEDSKTTAKHISTRQQKQEQKQEQKEGSDDAFGVQNEAELLNSSDDEDEDEDEDENTSSPHTVRADPRDNVRADPRDQVRADRRDHVRADRGDQVRADRGDHVRADRRDHVRADRRDHVRADRRDHVRADRRDHVRADRRDHVRADRRDHVRADRRDHDRADRRDHVRADRRDNVSERHFNLKENATRSRVTLPKRMNAERPKDVTRERTGMSKRHSVRTEGHWFILRDLEFSTNHFVKGINGTEVAVKKLLNNLGQAEKESRVEVEAIGYVRHKKSRTAPWLLHRRSSRMLAYEYLNNGNLEQWLHGAMRQYGTLTWEARVKVALPRRESHITTRVMGAFWHVAPEYANTGLLNEKINIYSFGVLLLETITGRDLVTHFSMYAALAAYSFHILIDINLCTSLLLIAYFILQVNLVEWCVDPEADKRPKMTQVVRMLEAVDYPSHEVSMFNIPYHQLNSLFACLDVLYLDSGSGRGMHEDMFSLLNCSIANCDYDFRFRILYYVASWVHISPVGPTKLIMSMHIDNYQWHEFFPHVSYNVGVIIAVWAPIVLVYFMDAQIWYAIFSTIFGGIDGAFSHLGEIRTLGMLQSRFEAIPSAFSERLVLSSDRDSKGKNMDESLVRKNITNFSHVWNGFILTMQQEDLMSNRSSPQDLLLVPYSSNDVSVVQWPPLLFASKIPLALDMAKDFKGKEVADLFRKIKSDDYMYSAVIECYETLRDIVTALLNDEEDKSEKLEKLLKLLVRDGENGVGGSQIINVLQDIFEIITQDVMANGSQILGADEDPNDNSDGKKGRVRDMMYYREALQLQFFLESGSYRNMDLNEKEKKAFFDRAQALVDLKFTYVVSCQVYGAQKKSDAERD</sequence>
<feature type="compositionally biased region" description="Basic and acidic residues" evidence="1">
    <location>
        <begin position="433"/>
        <end position="498"/>
    </location>
</feature>
<feature type="domain" description="Callose synthase helical" evidence="4">
    <location>
        <begin position="1040"/>
        <end position="1102"/>
    </location>
</feature>
<dbReference type="Gene3D" id="1.10.510.10">
    <property type="entry name" value="Transferase(Phosphotransferase) domain 1"/>
    <property type="match status" value="2"/>
</dbReference>
<feature type="compositionally biased region" description="Acidic residues" evidence="1">
    <location>
        <begin position="414"/>
        <end position="426"/>
    </location>
</feature>
<dbReference type="Pfam" id="PF25968">
    <property type="entry name" value="CALS1"/>
    <property type="match status" value="1"/>
</dbReference>
<evidence type="ECO:0000259" key="3">
    <source>
        <dbReference type="Pfam" id="PF11955"/>
    </source>
</evidence>
<feature type="transmembrane region" description="Helical" evidence="2">
    <location>
        <begin position="902"/>
        <end position="924"/>
    </location>
</feature>
<dbReference type="SUPFAM" id="SSF56112">
    <property type="entry name" value="Protein kinase-like (PK-like)"/>
    <property type="match status" value="1"/>
</dbReference>
<keyword evidence="2" id="KW-0812">Transmembrane</keyword>
<evidence type="ECO:0000313" key="5">
    <source>
        <dbReference type="EMBL" id="KAA0056510.1"/>
    </source>
</evidence>
<feature type="domain" description="PORR" evidence="3">
    <location>
        <begin position="37"/>
        <end position="370"/>
    </location>
</feature>
<proteinExistence type="predicted"/>
<dbReference type="InterPro" id="IPR045040">
    <property type="entry name" value="PORR_fam"/>
</dbReference>
<dbReference type="PANTHER" id="PTHR31476">
    <property type="entry name" value="PROTEIN WHAT'S THIS FACTOR 1 HOMOLOG, CHLOROPLASTIC"/>
    <property type="match status" value="1"/>
</dbReference>
<feature type="transmembrane region" description="Helical" evidence="2">
    <location>
        <begin position="930"/>
        <end position="949"/>
    </location>
</feature>
<feature type="region of interest" description="Disordered" evidence="1">
    <location>
        <begin position="374"/>
        <end position="498"/>
    </location>
</feature>
<comment type="caution">
    <text evidence="5">The sequence shown here is derived from an EMBL/GenBank/DDBJ whole genome shotgun (WGS) entry which is preliminary data.</text>
</comment>
<dbReference type="PANTHER" id="PTHR31476:SF16">
    <property type="entry name" value="F14O23.23 PROTEIN"/>
    <property type="match status" value="1"/>
</dbReference>
<dbReference type="GO" id="GO:0003723">
    <property type="term" value="F:RNA binding"/>
    <property type="evidence" value="ECO:0007669"/>
    <property type="project" value="InterPro"/>
</dbReference>
<accession>A0A5A7UN72</accession>
<feature type="region of interest" description="Disordered" evidence="1">
    <location>
        <begin position="519"/>
        <end position="542"/>
    </location>
</feature>
<dbReference type="EMBL" id="SSTE01007373">
    <property type="protein sequence ID" value="KAA0056510.1"/>
    <property type="molecule type" value="Genomic_DNA"/>
</dbReference>
<reference evidence="5 6" key="1">
    <citation type="submission" date="2019-08" db="EMBL/GenBank/DDBJ databases">
        <title>Draft genome sequences of two oriental melons (Cucumis melo L. var makuwa).</title>
        <authorList>
            <person name="Kwon S.-Y."/>
        </authorList>
    </citation>
    <scope>NUCLEOTIDE SEQUENCE [LARGE SCALE GENOMIC DNA]</scope>
    <source>
        <strain evidence="6">cv. SW 3</strain>
        <tissue evidence="5">Leaf</tissue>
    </source>
</reference>
<dbReference type="Pfam" id="PF11955">
    <property type="entry name" value="PORR"/>
    <property type="match status" value="1"/>
</dbReference>
<feature type="transmembrane region" description="Helical" evidence="2">
    <location>
        <begin position="870"/>
        <end position="890"/>
    </location>
</feature>
<keyword evidence="2" id="KW-0472">Membrane</keyword>
<protein>
    <submittedName>
        <fullName evidence="5">Protein ROOT PRIMORDIUM DEFECTIVE 1 isoform X1</fullName>
    </submittedName>
</protein>
<evidence type="ECO:0000259" key="4">
    <source>
        <dbReference type="Pfam" id="PF25968"/>
    </source>
</evidence>
<dbReference type="InterPro" id="IPR011009">
    <property type="entry name" value="Kinase-like_dom_sf"/>
</dbReference>
<keyword evidence="2" id="KW-1133">Transmembrane helix</keyword>
<name>A0A5A7UN72_CUCMM</name>
<dbReference type="OrthoDB" id="1892230at2759"/>
<evidence type="ECO:0000256" key="1">
    <source>
        <dbReference type="SAM" id="MobiDB-lite"/>
    </source>
</evidence>